<dbReference type="InterPro" id="IPR002067">
    <property type="entry name" value="MCP"/>
</dbReference>
<feature type="repeat" description="Solcar" evidence="7">
    <location>
        <begin position="23"/>
        <end position="105"/>
    </location>
</feature>
<evidence type="ECO:0000256" key="4">
    <source>
        <dbReference type="ARBA" id="ARBA00022692"/>
    </source>
</evidence>
<feature type="repeat" description="Solcar" evidence="7">
    <location>
        <begin position="110"/>
        <end position="207"/>
    </location>
</feature>
<evidence type="ECO:0000256" key="1">
    <source>
        <dbReference type="ARBA" id="ARBA00004141"/>
    </source>
</evidence>
<dbReference type="PRINTS" id="PR00926">
    <property type="entry name" value="MITOCARRIER"/>
</dbReference>
<evidence type="ECO:0000256" key="8">
    <source>
        <dbReference type="RuleBase" id="RU000488"/>
    </source>
</evidence>
<reference evidence="10 11" key="1">
    <citation type="submission" date="2025-04" db="UniProtKB">
        <authorList>
            <consortium name="RefSeq"/>
        </authorList>
    </citation>
    <scope>IDENTIFICATION</scope>
    <source>
        <tissue evidence="10 11">Gonad</tissue>
    </source>
</reference>
<dbReference type="PANTHER" id="PTHR46314">
    <property type="entry name" value="SOLUTE CARRIER FAMILY 25 MEMBER 44"/>
    <property type="match status" value="1"/>
</dbReference>
<dbReference type="SUPFAM" id="SSF103506">
    <property type="entry name" value="Mitochondrial carrier"/>
    <property type="match status" value="1"/>
</dbReference>
<dbReference type="OrthoDB" id="250329at2759"/>
<dbReference type="PROSITE" id="PS50920">
    <property type="entry name" value="SOLCAR"/>
    <property type="match status" value="3"/>
</dbReference>
<dbReference type="GO" id="GO:0015658">
    <property type="term" value="F:branched-chain amino acid transmembrane transporter activity"/>
    <property type="evidence" value="ECO:0007669"/>
    <property type="project" value="InterPro"/>
</dbReference>
<protein>
    <submittedName>
        <fullName evidence="10 11">Solute carrier family 25 member 44-like</fullName>
    </submittedName>
</protein>
<name>A0A6P4Y0R6_BRABE</name>
<keyword evidence="6 7" id="KW-0472">Membrane</keyword>
<sequence length="311" mass="35075">METMSADPTNQIRIIEWNDMDKRKFYSFGLFLSMTIRVTVYPTTLIKTRLQIQRGTSLYNGTFDAFMKITRQEGARGLYKGFLVNSLYLISGQMYITTYEVSRQQLSGYSNWIKSLVGGGMASLVGMSISVPIDVVSQHLMLQGQGKDRRKKLPKERVTFGKAQAVVIELFRRDGMAGFYRGFFASMLTTIPNSALWWPFYHFYAEQLASVAPSYLPHLMLQAVAGPLAAATANTLTNPMDIVRARLQVEGGKSIVKKFKQLYVEEGLWGFSKGLSARIIGSLPTTFVIVVGYETLKKLSLRSDLVHTRQW</sequence>
<evidence type="ECO:0000256" key="7">
    <source>
        <dbReference type="PROSITE-ProRule" id="PRU00282"/>
    </source>
</evidence>
<dbReference type="PANTHER" id="PTHR46314:SF2">
    <property type="entry name" value="SOLUTE CARRIER FAMILY 25 MEMBER 44"/>
    <property type="match status" value="1"/>
</dbReference>
<dbReference type="GO" id="GO:0005739">
    <property type="term" value="C:mitochondrion"/>
    <property type="evidence" value="ECO:0007669"/>
    <property type="project" value="InterPro"/>
</dbReference>
<keyword evidence="5" id="KW-0677">Repeat</keyword>
<dbReference type="InterPro" id="IPR042164">
    <property type="entry name" value="SLC25A44"/>
</dbReference>
<evidence type="ECO:0000256" key="2">
    <source>
        <dbReference type="ARBA" id="ARBA00006375"/>
    </source>
</evidence>
<feature type="repeat" description="Solcar" evidence="7">
    <location>
        <begin position="217"/>
        <end position="299"/>
    </location>
</feature>
<dbReference type="Pfam" id="PF00153">
    <property type="entry name" value="Mito_carr"/>
    <property type="match status" value="3"/>
</dbReference>
<dbReference type="GO" id="GO:0016020">
    <property type="term" value="C:membrane"/>
    <property type="evidence" value="ECO:0007669"/>
    <property type="project" value="UniProtKB-SubCell"/>
</dbReference>
<dbReference type="InterPro" id="IPR018108">
    <property type="entry name" value="MCP_transmembrane"/>
</dbReference>
<dbReference type="Gene3D" id="1.50.40.10">
    <property type="entry name" value="Mitochondrial carrier domain"/>
    <property type="match status" value="2"/>
</dbReference>
<evidence type="ECO:0000313" key="9">
    <source>
        <dbReference type="Proteomes" id="UP000515135"/>
    </source>
</evidence>
<dbReference type="InterPro" id="IPR023395">
    <property type="entry name" value="MCP_dom_sf"/>
</dbReference>
<dbReference type="AlphaFoldDB" id="A0A6P4Y0R6"/>
<evidence type="ECO:0000256" key="6">
    <source>
        <dbReference type="ARBA" id="ARBA00023136"/>
    </source>
</evidence>
<gene>
    <name evidence="10 11" type="primary">LOC109468612</name>
</gene>
<keyword evidence="4 7" id="KW-0812">Transmembrane</keyword>
<comment type="similarity">
    <text evidence="2 8">Belongs to the mitochondrial carrier (TC 2.A.29) family.</text>
</comment>
<evidence type="ECO:0000313" key="10">
    <source>
        <dbReference type="RefSeq" id="XP_019622484.1"/>
    </source>
</evidence>
<dbReference type="GeneID" id="109468612"/>
<evidence type="ECO:0000256" key="5">
    <source>
        <dbReference type="ARBA" id="ARBA00022737"/>
    </source>
</evidence>
<dbReference type="Proteomes" id="UP000515135">
    <property type="component" value="Unplaced"/>
</dbReference>
<dbReference type="RefSeq" id="XP_019622485.1">
    <property type="nucleotide sequence ID" value="XM_019766926.1"/>
</dbReference>
<organism evidence="9 11">
    <name type="scientific">Branchiostoma belcheri</name>
    <name type="common">Amphioxus</name>
    <dbReference type="NCBI Taxonomy" id="7741"/>
    <lineage>
        <taxon>Eukaryota</taxon>
        <taxon>Metazoa</taxon>
        <taxon>Chordata</taxon>
        <taxon>Cephalochordata</taxon>
        <taxon>Leptocardii</taxon>
        <taxon>Amphioxiformes</taxon>
        <taxon>Branchiostomatidae</taxon>
        <taxon>Branchiostoma</taxon>
    </lineage>
</organism>
<dbReference type="RefSeq" id="XP_019622484.1">
    <property type="nucleotide sequence ID" value="XM_019766925.1"/>
</dbReference>
<keyword evidence="9" id="KW-1185">Reference proteome</keyword>
<comment type="subcellular location">
    <subcellularLocation>
        <location evidence="1">Membrane</location>
        <topology evidence="1">Multi-pass membrane protein</topology>
    </subcellularLocation>
</comment>
<evidence type="ECO:0000256" key="3">
    <source>
        <dbReference type="ARBA" id="ARBA00022448"/>
    </source>
</evidence>
<dbReference type="GO" id="GO:0009083">
    <property type="term" value="P:branched-chain amino acid catabolic process"/>
    <property type="evidence" value="ECO:0007669"/>
    <property type="project" value="InterPro"/>
</dbReference>
<evidence type="ECO:0000313" key="11">
    <source>
        <dbReference type="RefSeq" id="XP_019622485.1"/>
    </source>
</evidence>
<proteinExistence type="inferred from homology"/>
<dbReference type="KEGG" id="bbel:109468612"/>
<keyword evidence="3 8" id="KW-0813">Transport</keyword>
<accession>A0A6P4Y0R6</accession>